<keyword evidence="3" id="KW-0732">Signal</keyword>
<comment type="similarity">
    <text evidence="1">Belongs to the bacterial solute-binding protein ModA family.</text>
</comment>
<dbReference type="PANTHER" id="PTHR30632">
    <property type="entry name" value="MOLYBDATE-BINDING PERIPLASMIC PROTEIN"/>
    <property type="match status" value="1"/>
</dbReference>
<dbReference type="PANTHER" id="PTHR30632:SF14">
    <property type="entry name" value="TUNGSTATE_MOLYBDATE_CHROMATE-BINDING PROTEIN MODA"/>
    <property type="match status" value="1"/>
</dbReference>
<dbReference type="CDD" id="cd13539">
    <property type="entry name" value="PBP2_AvModA"/>
    <property type="match status" value="1"/>
</dbReference>
<dbReference type="Gene3D" id="3.40.190.10">
    <property type="entry name" value="Periplasmic binding protein-like II"/>
    <property type="match status" value="2"/>
</dbReference>
<reference evidence="5 6" key="1">
    <citation type="submission" date="2019-08" db="EMBL/GenBank/DDBJ databases">
        <title>Microbe sample from Colwellia echini.</title>
        <authorList>
            <person name="Christiansen L."/>
            <person name="Pathiraja D."/>
            <person name="Schultz-Johansen M."/>
            <person name="Choi I.-G."/>
            <person name="Stougaard P."/>
        </authorList>
    </citation>
    <scope>NUCLEOTIDE SEQUENCE [LARGE SCALE GENOMIC DNA]</scope>
    <source>
        <strain evidence="5 6">A3</strain>
    </source>
</reference>
<dbReference type="NCBIfam" id="TIGR01256">
    <property type="entry name" value="modA"/>
    <property type="match status" value="1"/>
</dbReference>
<keyword evidence="4" id="KW-1133">Transmembrane helix</keyword>
<evidence type="ECO:0000256" key="4">
    <source>
        <dbReference type="SAM" id="Phobius"/>
    </source>
</evidence>
<evidence type="ECO:0000256" key="1">
    <source>
        <dbReference type="ARBA" id="ARBA00009175"/>
    </source>
</evidence>
<keyword evidence="4" id="KW-0472">Membrane</keyword>
<sequence length="287" mass="31344">MQKLLILTKQIFGANVLRFLLLSVTYICLSLFSAKSSQAIQANENNLRIAVAANFTPVLNILLEDFTKQTGIPTQVISGASGALFLQITHGAPFDIFLSADSRRPIELEQTGFTVENSRKTYALGQLAYYSSLHTDKEINNATSLLAILNTPPQRFAIANPDIAPYGKAAKETLISLGLWQIYQPRLITGINIGQTFTQLRSKAVSSGLIANSQLILNNLSGVVIPSDLHQPIEQQLVIIRASKQQANAQKLMDFLLSDATKQIIESYGYAKSSVPVSLPESKLSPQ</sequence>
<feature type="transmembrane region" description="Helical" evidence="4">
    <location>
        <begin position="12"/>
        <end position="32"/>
    </location>
</feature>
<dbReference type="InterPro" id="IPR005950">
    <property type="entry name" value="ModA"/>
</dbReference>
<evidence type="ECO:0000313" key="5">
    <source>
        <dbReference type="EMBL" id="TYK67091.1"/>
    </source>
</evidence>
<evidence type="ECO:0000256" key="3">
    <source>
        <dbReference type="ARBA" id="ARBA00022729"/>
    </source>
</evidence>
<comment type="caution">
    <text evidence="5">The sequence shown here is derived from an EMBL/GenBank/DDBJ whole genome shotgun (WGS) entry which is preliminary data.</text>
</comment>
<evidence type="ECO:0000256" key="2">
    <source>
        <dbReference type="ARBA" id="ARBA00022723"/>
    </source>
</evidence>
<proteinExistence type="inferred from homology"/>
<dbReference type="PIRSF" id="PIRSF004846">
    <property type="entry name" value="ModA"/>
    <property type="match status" value="1"/>
</dbReference>
<dbReference type="Proteomes" id="UP000815846">
    <property type="component" value="Unassembled WGS sequence"/>
</dbReference>
<evidence type="ECO:0000313" key="6">
    <source>
        <dbReference type="Proteomes" id="UP000815846"/>
    </source>
</evidence>
<protein>
    <submittedName>
        <fullName evidence="5">Molybdate ABC transporter substrate-binding protein</fullName>
    </submittedName>
</protein>
<dbReference type="EMBL" id="PJAI02000001">
    <property type="protein sequence ID" value="TYK67091.1"/>
    <property type="molecule type" value="Genomic_DNA"/>
</dbReference>
<keyword evidence="6" id="KW-1185">Reference proteome</keyword>
<organism evidence="5 6">
    <name type="scientific">Colwellia echini</name>
    <dbReference type="NCBI Taxonomy" id="1982103"/>
    <lineage>
        <taxon>Bacteria</taxon>
        <taxon>Pseudomonadati</taxon>
        <taxon>Pseudomonadota</taxon>
        <taxon>Gammaproteobacteria</taxon>
        <taxon>Alteromonadales</taxon>
        <taxon>Colwelliaceae</taxon>
        <taxon>Colwellia</taxon>
    </lineage>
</organism>
<dbReference type="Pfam" id="PF13531">
    <property type="entry name" value="SBP_bac_11"/>
    <property type="match status" value="1"/>
</dbReference>
<dbReference type="InterPro" id="IPR050682">
    <property type="entry name" value="ModA/WtpA"/>
</dbReference>
<dbReference type="InterPro" id="IPR044084">
    <property type="entry name" value="AvModA-like_subst-bd"/>
</dbReference>
<keyword evidence="4" id="KW-0812">Transmembrane</keyword>
<dbReference type="SUPFAM" id="SSF53850">
    <property type="entry name" value="Periplasmic binding protein-like II"/>
    <property type="match status" value="1"/>
</dbReference>
<name>A0ABY3N152_9GAMM</name>
<accession>A0ABY3N152</accession>
<keyword evidence="2" id="KW-0479">Metal-binding</keyword>
<gene>
    <name evidence="5" type="primary">modA</name>
    <name evidence="5" type="ORF">CWS31_000700</name>
</gene>